<feature type="compositionally biased region" description="Basic and acidic residues" evidence="9">
    <location>
        <begin position="609"/>
        <end position="650"/>
    </location>
</feature>
<dbReference type="GO" id="GO:0000398">
    <property type="term" value="P:mRNA splicing, via spliceosome"/>
    <property type="evidence" value="ECO:0007669"/>
    <property type="project" value="InterPro"/>
</dbReference>
<evidence type="ECO:0000256" key="2">
    <source>
        <dbReference type="ARBA" id="ARBA00022737"/>
    </source>
</evidence>
<feature type="compositionally biased region" description="Basic and acidic residues" evidence="9">
    <location>
        <begin position="580"/>
        <end position="602"/>
    </location>
</feature>
<feature type="compositionally biased region" description="Basic and acidic residues" evidence="9">
    <location>
        <begin position="41"/>
        <end position="51"/>
    </location>
</feature>
<dbReference type="AlphaFoldDB" id="A0A5J9V2K8"/>
<feature type="compositionally biased region" description="Basic and acidic residues" evidence="9">
    <location>
        <begin position="528"/>
        <end position="540"/>
    </location>
</feature>
<dbReference type="SMART" id="SM00360">
    <property type="entry name" value="RRM"/>
    <property type="match status" value="1"/>
</dbReference>
<dbReference type="SMART" id="SM00356">
    <property type="entry name" value="ZnF_C3H1"/>
    <property type="match status" value="2"/>
</dbReference>
<evidence type="ECO:0000256" key="7">
    <source>
        <dbReference type="PROSITE-ProRule" id="PRU00176"/>
    </source>
</evidence>
<protein>
    <recommendedName>
        <fullName evidence="14">C3H1-type domain-containing protein</fullName>
    </recommendedName>
</protein>
<dbReference type="InterPro" id="IPR012677">
    <property type="entry name" value="Nucleotide-bd_a/b_plait_sf"/>
</dbReference>
<feature type="compositionally biased region" description="Basic and acidic residues" evidence="9">
    <location>
        <begin position="116"/>
        <end position="136"/>
    </location>
</feature>
<feature type="compositionally biased region" description="Basic and acidic residues" evidence="9">
    <location>
        <begin position="423"/>
        <end position="477"/>
    </location>
</feature>
<dbReference type="Pfam" id="PF00642">
    <property type="entry name" value="zf-CCCH"/>
    <property type="match status" value="1"/>
</dbReference>
<evidence type="ECO:0000256" key="1">
    <source>
        <dbReference type="ARBA" id="ARBA00022723"/>
    </source>
</evidence>
<name>A0A5J9V2K8_9POAL</name>
<dbReference type="InterPro" id="IPR035979">
    <property type="entry name" value="RBD_domain_sf"/>
</dbReference>
<feature type="region of interest" description="Disordered" evidence="9">
    <location>
        <begin position="421"/>
        <end position="763"/>
    </location>
</feature>
<evidence type="ECO:0000313" key="12">
    <source>
        <dbReference type="EMBL" id="TVU29708.1"/>
    </source>
</evidence>
<feature type="domain" description="C3H1-type" evidence="11">
    <location>
        <begin position="361"/>
        <end position="391"/>
    </location>
</feature>
<dbReference type="EMBL" id="RWGY01000011">
    <property type="protein sequence ID" value="TVU29708.1"/>
    <property type="molecule type" value="Genomic_DNA"/>
</dbReference>
<dbReference type="Pfam" id="PF00076">
    <property type="entry name" value="RRM_1"/>
    <property type="match status" value="1"/>
</dbReference>
<dbReference type="PROSITE" id="PS50103">
    <property type="entry name" value="ZF_C3H1"/>
    <property type="match status" value="2"/>
</dbReference>
<evidence type="ECO:0000256" key="3">
    <source>
        <dbReference type="ARBA" id="ARBA00022771"/>
    </source>
</evidence>
<dbReference type="SMART" id="SM00361">
    <property type="entry name" value="RRM_1"/>
    <property type="match status" value="1"/>
</dbReference>
<evidence type="ECO:0000259" key="10">
    <source>
        <dbReference type="PROSITE" id="PS50102"/>
    </source>
</evidence>
<gene>
    <name evidence="12" type="ORF">EJB05_21287</name>
</gene>
<dbReference type="SUPFAM" id="SSF54928">
    <property type="entry name" value="RNA-binding domain, RBD"/>
    <property type="match status" value="1"/>
</dbReference>
<feature type="compositionally biased region" description="Basic residues" evidence="9">
    <location>
        <begin position="702"/>
        <end position="714"/>
    </location>
</feature>
<keyword evidence="4 8" id="KW-0862">Zinc</keyword>
<dbReference type="GO" id="GO:0003677">
    <property type="term" value="F:DNA binding"/>
    <property type="evidence" value="ECO:0007669"/>
    <property type="project" value="UniProtKB-KW"/>
</dbReference>
<evidence type="ECO:0000259" key="11">
    <source>
        <dbReference type="PROSITE" id="PS50103"/>
    </source>
</evidence>
<dbReference type="GO" id="GO:0003723">
    <property type="term" value="F:RNA binding"/>
    <property type="evidence" value="ECO:0007669"/>
    <property type="project" value="UniProtKB-UniRule"/>
</dbReference>
<dbReference type="FunFam" id="3.30.70.330:FF:000318">
    <property type="entry name" value="Zinc finger CCCH domain-containing protein 5"/>
    <property type="match status" value="1"/>
</dbReference>
<keyword evidence="5 7" id="KW-0694">RNA-binding</keyword>
<dbReference type="InterPro" id="IPR003954">
    <property type="entry name" value="RRM_euk-type"/>
</dbReference>
<dbReference type="GO" id="GO:0008270">
    <property type="term" value="F:zinc ion binding"/>
    <property type="evidence" value="ECO:0007669"/>
    <property type="project" value="UniProtKB-KW"/>
</dbReference>
<evidence type="ECO:0000256" key="6">
    <source>
        <dbReference type="ARBA" id="ARBA00023125"/>
    </source>
</evidence>
<organism evidence="12 13">
    <name type="scientific">Eragrostis curvula</name>
    <name type="common">weeping love grass</name>
    <dbReference type="NCBI Taxonomy" id="38414"/>
    <lineage>
        <taxon>Eukaryota</taxon>
        <taxon>Viridiplantae</taxon>
        <taxon>Streptophyta</taxon>
        <taxon>Embryophyta</taxon>
        <taxon>Tracheophyta</taxon>
        <taxon>Spermatophyta</taxon>
        <taxon>Magnoliopsida</taxon>
        <taxon>Liliopsida</taxon>
        <taxon>Poales</taxon>
        <taxon>Poaceae</taxon>
        <taxon>PACMAD clade</taxon>
        <taxon>Chloridoideae</taxon>
        <taxon>Eragrostideae</taxon>
        <taxon>Eragrostidinae</taxon>
        <taxon>Eragrostis</taxon>
    </lineage>
</organism>
<keyword evidence="1 8" id="KW-0479">Metal-binding</keyword>
<feature type="region of interest" description="Disordered" evidence="9">
    <location>
        <begin position="166"/>
        <end position="200"/>
    </location>
</feature>
<feature type="zinc finger region" description="C3H1-type" evidence="8">
    <location>
        <begin position="227"/>
        <end position="255"/>
    </location>
</feature>
<keyword evidence="6" id="KW-0238">DNA-binding</keyword>
<evidence type="ECO:0000256" key="9">
    <source>
        <dbReference type="SAM" id="MobiDB-lite"/>
    </source>
</evidence>
<proteinExistence type="predicted"/>
<comment type="caution">
    <text evidence="12">The sequence shown here is derived from an EMBL/GenBank/DDBJ whole genome shotgun (WGS) entry which is preliminary data.</text>
</comment>
<feature type="zinc finger region" description="C3H1-type" evidence="8">
    <location>
        <begin position="361"/>
        <end position="391"/>
    </location>
</feature>
<evidence type="ECO:0000256" key="5">
    <source>
        <dbReference type="ARBA" id="ARBA00022884"/>
    </source>
</evidence>
<evidence type="ECO:0000256" key="4">
    <source>
        <dbReference type="ARBA" id="ARBA00022833"/>
    </source>
</evidence>
<dbReference type="PANTHER" id="PTHR12620">
    <property type="entry name" value="U2 SNRNP AUXILIARY FACTOR, SMALL SUBUNIT"/>
    <property type="match status" value="1"/>
</dbReference>
<feature type="domain" description="RRM" evidence="10">
    <location>
        <begin position="259"/>
        <end position="359"/>
    </location>
</feature>
<dbReference type="Gene3D" id="3.30.70.330">
    <property type="match status" value="1"/>
</dbReference>
<dbReference type="OrthoDB" id="423462at2759"/>
<dbReference type="InterPro" id="IPR000504">
    <property type="entry name" value="RRM_dom"/>
</dbReference>
<dbReference type="InterPro" id="IPR009145">
    <property type="entry name" value="U2AF_small"/>
</dbReference>
<dbReference type="Proteomes" id="UP000324897">
    <property type="component" value="Chromosome 1"/>
</dbReference>
<feature type="region of interest" description="Disordered" evidence="9">
    <location>
        <begin position="99"/>
        <end position="141"/>
    </location>
</feature>
<keyword evidence="2" id="KW-0677">Repeat</keyword>
<feature type="compositionally biased region" description="Polar residues" evidence="9">
    <location>
        <begin position="754"/>
        <end position="763"/>
    </location>
</feature>
<dbReference type="Gramene" id="TVU29708">
    <property type="protein sequence ID" value="TVU29708"/>
    <property type="gene ID" value="EJB05_21287"/>
</dbReference>
<keyword evidence="3 8" id="KW-0863">Zinc-finger</keyword>
<dbReference type="GO" id="GO:0089701">
    <property type="term" value="C:U2AF complex"/>
    <property type="evidence" value="ECO:0007669"/>
    <property type="project" value="InterPro"/>
</dbReference>
<feature type="domain" description="C3H1-type" evidence="11">
    <location>
        <begin position="227"/>
        <end position="255"/>
    </location>
</feature>
<feature type="compositionally biased region" description="Basic and acidic residues" evidence="9">
    <location>
        <begin position="676"/>
        <end position="688"/>
    </location>
</feature>
<evidence type="ECO:0000256" key="8">
    <source>
        <dbReference type="PROSITE-ProRule" id="PRU00723"/>
    </source>
</evidence>
<evidence type="ECO:0008006" key="14">
    <source>
        <dbReference type="Google" id="ProtNLM"/>
    </source>
</evidence>
<keyword evidence="13" id="KW-1185">Reference proteome</keyword>
<sequence length="763" mass="86649">MSEPAAETACGSGEAGPTAAPVTRREKRKQRKKERRRKARREAAARARAAAEAEAEASATDPEEERRLLELEVAQAAAESERARQAFEEAERRWLEAAAVRAAEKAAAAAAAAAEEEARAAEASSRQKDGDGNKSEDDSEWEYVEDGPAEIIWQGNEIIVKKKKVKVPKGFKEKPPTQEEERPTSNPLPPPSLSVVAQRREPSFSVQEVLEKVAQETPNFGTEQACSTDKAHCPFHLKTGACRFGVRCSRVHFYPDKSCTLLMKNMYNGPGLALEQDEGLEFTDEEIEQSYEEFYEDVHTEFLKFGEIVNFKVCRNGSFHLRGNVYVHYKSLDSALLAYKSMNGRYFAGKQVSCEFVALTKWKAAICGEYMRSRYKTCSHGAACNFIHCFRNPGGDYEWSDWDNPPPKYWIRKMTALFGPSVDTKESSTPDFERSQGSDRKRLKSSGDRYVSRSKDEDVHERHSSLGYSHSREERGSHSIKYGQSRHTRDPHAMAKHRGREVEENTGKHSENERGAHKYVHEQRHRSDHGSGGKGYGDKIRSRKHRSDRRGSLEPGSSDRPSDYIDEDLSKSPSGSRSASRYDNHKGSTRQSSEDHKPEKHYSSVHRSVGKENSTKKRLSRHTEDDYYDEKNDGRGKYGKGYHDDSDDRWVATNSDVDSDFYGYQGSGRKRSKSRRKDEDHSGAETRYQRSGRTKKLETKDHKSRSRKRHRKHIQHSDTEEGTSCSDATESSSDAWSRRSRSSEENVSKHRSRQSNMQLFARA</sequence>
<feature type="region of interest" description="Disordered" evidence="9">
    <location>
        <begin position="1"/>
        <end position="68"/>
    </location>
</feature>
<dbReference type="PROSITE" id="PS50102">
    <property type="entry name" value="RRM"/>
    <property type="match status" value="1"/>
</dbReference>
<reference evidence="12 13" key="1">
    <citation type="journal article" date="2019" name="Sci. Rep.">
        <title>A high-quality genome of Eragrostis curvula grass provides insights into Poaceae evolution and supports new strategies to enhance forage quality.</title>
        <authorList>
            <person name="Carballo J."/>
            <person name="Santos B.A.C.M."/>
            <person name="Zappacosta D."/>
            <person name="Garbus I."/>
            <person name="Selva J.P."/>
            <person name="Gallo C.A."/>
            <person name="Diaz A."/>
            <person name="Albertini E."/>
            <person name="Caccamo M."/>
            <person name="Echenique V."/>
        </authorList>
    </citation>
    <scope>NUCLEOTIDE SEQUENCE [LARGE SCALE GENOMIC DNA]</scope>
    <source>
        <strain evidence="13">cv. Victoria</strain>
        <tissue evidence="12">Leaf</tissue>
    </source>
</reference>
<accession>A0A5J9V2K8</accession>
<dbReference type="PRINTS" id="PR01848">
    <property type="entry name" value="U2AUXFACTOR"/>
</dbReference>
<feature type="compositionally biased region" description="Basic and acidic residues" evidence="9">
    <location>
        <begin position="500"/>
        <end position="522"/>
    </location>
</feature>
<dbReference type="InterPro" id="IPR000571">
    <property type="entry name" value="Znf_CCCH"/>
</dbReference>
<feature type="compositionally biased region" description="Basic and acidic residues" evidence="9">
    <location>
        <begin position="170"/>
        <end position="183"/>
    </location>
</feature>
<dbReference type="CDD" id="cd12540">
    <property type="entry name" value="RRM_U2AFBPL"/>
    <property type="match status" value="1"/>
</dbReference>
<feature type="compositionally biased region" description="Low complexity" evidence="9">
    <location>
        <begin position="99"/>
        <end position="113"/>
    </location>
</feature>
<feature type="compositionally biased region" description="Basic residues" evidence="9">
    <location>
        <begin position="25"/>
        <end position="40"/>
    </location>
</feature>
<evidence type="ECO:0000313" key="13">
    <source>
        <dbReference type="Proteomes" id="UP000324897"/>
    </source>
</evidence>